<name>A0AA37MAV8_9HYPH</name>
<dbReference type="EMBL" id="BPQM01000027">
    <property type="protein sequence ID" value="GJD78074.1"/>
    <property type="molecule type" value="Genomic_DNA"/>
</dbReference>
<organism evidence="2 3">
    <name type="scientific">Methylobacterium gregans</name>
    <dbReference type="NCBI Taxonomy" id="374424"/>
    <lineage>
        <taxon>Bacteria</taxon>
        <taxon>Pseudomonadati</taxon>
        <taxon>Pseudomonadota</taxon>
        <taxon>Alphaproteobacteria</taxon>
        <taxon>Hyphomicrobiales</taxon>
        <taxon>Methylobacteriaceae</taxon>
        <taxon>Methylobacterium</taxon>
    </lineage>
</organism>
<dbReference type="AlphaFoldDB" id="A0AA37MAV8"/>
<evidence type="ECO:0000256" key="1">
    <source>
        <dbReference type="SAM" id="MobiDB-lite"/>
    </source>
</evidence>
<sequence length="329" mass="37027">MVEPRGSRDQGNVDAGSRLPPAPSLFRRFLPQIDHRTTGEVLQHPRFAEMRRHYIATTMAQYEFANFPGGWQSTIYRVAAIGAIVCLHAAYDSADRATWPTLARFKEAMATFGLSSARQIDDFVARLVETGYVVLARVATDGRLRLLKPTEQLLDWDRTGLAGYYEALRILYPDTGYDLPVARDREFQLAMRKASTSYFPQIAAFIREDTDLLPFLSMYQGVHILMHVIDLNLEPQSRPVRERDLAGLQRRFGISRSHIRNTLSTAEAAGLITVSGRSQRLIAATPRGLAAIDRFIANTLASHDLGYRMAIAEFGHAADPRDRPDRPQR</sequence>
<proteinExistence type="predicted"/>
<evidence type="ECO:0000313" key="3">
    <source>
        <dbReference type="Proteomes" id="UP001055108"/>
    </source>
</evidence>
<evidence type="ECO:0000313" key="2">
    <source>
        <dbReference type="EMBL" id="GJD78074.1"/>
    </source>
</evidence>
<accession>A0AA37MAV8</accession>
<protein>
    <submittedName>
        <fullName evidence="2">Uncharacterized protein</fullName>
    </submittedName>
</protein>
<reference evidence="2" key="2">
    <citation type="submission" date="2021-08" db="EMBL/GenBank/DDBJ databases">
        <authorList>
            <person name="Tani A."/>
            <person name="Ola A."/>
            <person name="Ogura Y."/>
            <person name="Katsura K."/>
            <person name="Hayashi T."/>
        </authorList>
    </citation>
    <scope>NUCLEOTIDE SEQUENCE</scope>
    <source>
        <strain evidence="2">NBRC 103626</strain>
    </source>
</reference>
<comment type="caution">
    <text evidence="2">The sequence shown here is derived from an EMBL/GenBank/DDBJ whole genome shotgun (WGS) entry which is preliminary data.</text>
</comment>
<dbReference type="Proteomes" id="UP001055108">
    <property type="component" value="Unassembled WGS sequence"/>
</dbReference>
<keyword evidence="3" id="KW-1185">Reference proteome</keyword>
<feature type="region of interest" description="Disordered" evidence="1">
    <location>
        <begin position="1"/>
        <end position="20"/>
    </location>
</feature>
<reference evidence="2" key="1">
    <citation type="journal article" date="2016" name="Front. Microbiol.">
        <title>Genome Sequence of the Piezophilic, Mesophilic Sulfate-Reducing Bacterium Desulfovibrio indicus J2T.</title>
        <authorList>
            <person name="Cao J."/>
            <person name="Maignien L."/>
            <person name="Shao Z."/>
            <person name="Alain K."/>
            <person name="Jebbar M."/>
        </authorList>
    </citation>
    <scope>NUCLEOTIDE SEQUENCE</scope>
    <source>
        <strain evidence="2">NBRC 103626</strain>
    </source>
</reference>
<gene>
    <name evidence="2" type="ORF">NBEOAGPD_1286</name>
</gene>